<dbReference type="SUPFAM" id="SSF52374">
    <property type="entry name" value="Nucleotidylyl transferase"/>
    <property type="match status" value="1"/>
</dbReference>
<dbReference type="PANTHER" id="PTHR43793:SF1">
    <property type="entry name" value="FAD SYNTHASE"/>
    <property type="match status" value="1"/>
</dbReference>
<dbReference type="InterPro" id="IPR001538">
    <property type="entry name" value="Man6P_isomerase-2_C"/>
</dbReference>
<keyword evidence="1" id="KW-0808">Transferase</keyword>
<accession>A0A382TI15</accession>
<evidence type="ECO:0000256" key="1">
    <source>
        <dbReference type="ARBA" id="ARBA00022679"/>
    </source>
</evidence>
<name>A0A382TI15_9ZZZZ</name>
<feature type="non-terminal residue" evidence="5">
    <location>
        <position position="249"/>
    </location>
</feature>
<evidence type="ECO:0000256" key="2">
    <source>
        <dbReference type="ARBA" id="ARBA00022695"/>
    </source>
</evidence>
<dbReference type="InterPro" id="IPR050385">
    <property type="entry name" value="Archaeal_FAD_synthase"/>
</dbReference>
<evidence type="ECO:0000259" key="4">
    <source>
        <dbReference type="Pfam" id="PF01467"/>
    </source>
</evidence>
<dbReference type="NCBIfam" id="TIGR00125">
    <property type="entry name" value="cyt_tran_rel"/>
    <property type="match status" value="1"/>
</dbReference>
<reference evidence="5" key="1">
    <citation type="submission" date="2018-05" db="EMBL/GenBank/DDBJ databases">
        <authorList>
            <person name="Lanie J.A."/>
            <person name="Ng W.-L."/>
            <person name="Kazmierczak K.M."/>
            <person name="Andrzejewski T.M."/>
            <person name="Davidsen T.M."/>
            <person name="Wayne K.J."/>
            <person name="Tettelin H."/>
            <person name="Glass J.I."/>
            <person name="Rusch D."/>
            <person name="Podicherti R."/>
            <person name="Tsui H.-C.T."/>
            <person name="Winkler M.E."/>
        </authorList>
    </citation>
    <scope>NUCLEOTIDE SEQUENCE</scope>
</reference>
<protein>
    <recommendedName>
        <fullName evidence="6">Cytidyltransferase-like domain-containing protein</fullName>
    </recommendedName>
</protein>
<dbReference type="InterPro" id="IPR004821">
    <property type="entry name" value="Cyt_trans-like"/>
</dbReference>
<evidence type="ECO:0000259" key="3">
    <source>
        <dbReference type="Pfam" id="PF01050"/>
    </source>
</evidence>
<dbReference type="InterPro" id="IPR014729">
    <property type="entry name" value="Rossmann-like_a/b/a_fold"/>
</dbReference>
<dbReference type="SUPFAM" id="SSF51182">
    <property type="entry name" value="RmlC-like cupins"/>
    <property type="match status" value="1"/>
</dbReference>
<evidence type="ECO:0008006" key="6">
    <source>
        <dbReference type="Google" id="ProtNLM"/>
    </source>
</evidence>
<dbReference type="AlphaFoldDB" id="A0A382TI15"/>
<dbReference type="PANTHER" id="PTHR43793">
    <property type="entry name" value="FAD SYNTHASE"/>
    <property type="match status" value="1"/>
</dbReference>
<feature type="domain" description="Cytidyltransferase-like" evidence="4">
    <location>
        <begin position="8"/>
        <end position="106"/>
    </location>
</feature>
<proteinExistence type="predicted"/>
<gene>
    <name evidence="5" type="ORF">METZ01_LOCUS373902</name>
</gene>
<dbReference type="Pfam" id="PF01467">
    <property type="entry name" value="CTP_transf_like"/>
    <property type="match status" value="1"/>
</dbReference>
<dbReference type="EMBL" id="UINC01136341">
    <property type="protein sequence ID" value="SVD21048.1"/>
    <property type="molecule type" value="Genomic_DNA"/>
</dbReference>
<sequence>MSTIVVVSGGFDPVHKGHIALFESAKALGDTLVVALNSDKWLQRKKGRSFMLFEERRLIVRNLKMVDEVFSFTDNDNTAIDALKKVKRHYPDDTIVFANGGDRGKNNVPEQEVEGVEFVFSVGGDDKKNSSSDLIRNYKFGMTCTEWGYFNVLYNDENSRVKEVHLEAGSSMVMEKHLKKSEFWFVVKGECVVDYSWEETQEKSRKLLKHMHFYVPSNQFHNMRNETKLPCKILVMEYSNGTDFDHDFI</sequence>
<dbReference type="Pfam" id="PF01050">
    <property type="entry name" value="MannoseP_isomer"/>
    <property type="match status" value="1"/>
</dbReference>
<dbReference type="Gene3D" id="2.60.120.10">
    <property type="entry name" value="Jelly Rolls"/>
    <property type="match status" value="1"/>
</dbReference>
<dbReference type="GO" id="GO:0016779">
    <property type="term" value="F:nucleotidyltransferase activity"/>
    <property type="evidence" value="ECO:0007669"/>
    <property type="project" value="UniProtKB-KW"/>
</dbReference>
<organism evidence="5">
    <name type="scientific">marine metagenome</name>
    <dbReference type="NCBI Taxonomy" id="408172"/>
    <lineage>
        <taxon>unclassified sequences</taxon>
        <taxon>metagenomes</taxon>
        <taxon>ecological metagenomes</taxon>
    </lineage>
</organism>
<feature type="domain" description="Mannose-6-phosphate isomerase type II C-terminal" evidence="3">
    <location>
        <begin position="146"/>
        <end position="237"/>
    </location>
</feature>
<dbReference type="InterPro" id="IPR014710">
    <property type="entry name" value="RmlC-like_jellyroll"/>
</dbReference>
<dbReference type="GO" id="GO:0005976">
    <property type="term" value="P:polysaccharide metabolic process"/>
    <property type="evidence" value="ECO:0007669"/>
    <property type="project" value="InterPro"/>
</dbReference>
<keyword evidence="2" id="KW-0548">Nucleotidyltransferase</keyword>
<dbReference type="Gene3D" id="3.40.50.620">
    <property type="entry name" value="HUPs"/>
    <property type="match status" value="1"/>
</dbReference>
<evidence type="ECO:0000313" key="5">
    <source>
        <dbReference type="EMBL" id="SVD21048.1"/>
    </source>
</evidence>
<dbReference type="InterPro" id="IPR011051">
    <property type="entry name" value="RmlC_Cupin_sf"/>
</dbReference>